<keyword evidence="1" id="KW-0175">Coiled coil</keyword>
<keyword evidence="3" id="KW-1185">Reference proteome</keyword>
<feature type="coiled-coil region" evidence="1">
    <location>
        <begin position="46"/>
        <end position="73"/>
    </location>
</feature>
<name>A0ABW5RKW2_9BACI</name>
<reference evidence="3" key="1">
    <citation type="journal article" date="2019" name="Int. J. Syst. Evol. Microbiol.">
        <title>The Global Catalogue of Microorganisms (GCM) 10K type strain sequencing project: providing services to taxonomists for standard genome sequencing and annotation.</title>
        <authorList>
            <consortium name="The Broad Institute Genomics Platform"/>
            <consortium name="The Broad Institute Genome Sequencing Center for Infectious Disease"/>
            <person name="Wu L."/>
            <person name="Ma J."/>
        </authorList>
    </citation>
    <scope>NUCLEOTIDE SEQUENCE [LARGE SCALE GENOMIC DNA]</scope>
    <source>
        <strain evidence="3">KCTC 3913</strain>
    </source>
</reference>
<gene>
    <name evidence="2" type="ORF">ACFSUL_00990</name>
</gene>
<protein>
    <submittedName>
        <fullName evidence="2">Uncharacterized protein</fullName>
    </submittedName>
</protein>
<sequence length="79" mass="9485">MDKGEQEQKKFLEEQVEWCRKQDGILEGIEEKLYEMKELAKYARDHELTSLEIDKLNGQLNALRREVHFLEKQLQSVIH</sequence>
<dbReference type="Proteomes" id="UP001597506">
    <property type="component" value="Unassembled WGS sequence"/>
</dbReference>
<proteinExistence type="predicted"/>
<comment type="caution">
    <text evidence="2">The sequence shown here is derived from an EMBL/GenBank/DDBJ whole genome shotgun (WGS) entry which is preliminary data.</text>
</comment>
<accession>A0ABW5RKW2</accession>
<evidence type="ECO:0000313" key="3">
    <source>
        <dbReference type="Proteomes" id="UP001597506"/>
    </source>
</evidence>
<evidence type="ECO:0000256" key="1">
    <source>
        <dbReference type="SAM" id="Coils"/>
    </source>
</evidence>
<evidence type="ECO:0000313" key="2">
    <source>
        <dbReference type="EMBL" id="MFD2679317.1"/>
    </source>
</evidence>
<dbReference type="RefSeq" id="WP_377931859.1">
    <property type="nucleotide sequence ID" value="NZ_JBHUMF010000002.1"/>
</dbReference>
<organism evidence="2 3">
    <name type="scientific">Bacillus seohaeanensis</name>
    <dbReference type="NCBI Taxonomy" id="284580"/>
    <lineage>
        <taxon>Bacteria</taxon>
        <taxon>Bacillati</taxon>
        <taxon>Bacillota</taxon>
        <taxon>Bacilli</taxon>
        <taxon>Bacillales</taxon>
        <taxon>Bacillaceae</taxon>
        <taxon>Bacillus</taxon>
    </lineage>
</organism>
<dbReference type="EMBL" id="JBHUMF010000002">
    <property type="protein sequence ID" value="MFD2679317.1"/>
    <property type="molecule type" value="Genomic_DNA"/>
</dbReference>